<dbReference type="AlphaFoldDB" id="A0A174QXL8"/>
<evidence type="ECO:0000256" key="1">
    <source>
        <dbReference type="SAM" id="Phobius"/>
    </source>
</evidence>
<evidence type="ECO:0000313" key="3">
    <source>
        <dbReference type="Proteomes" id="UP000095563"/>
    </source>
</evidence>
<organism evidence="2 3">
    <name type="scientific">Clostridium baratii</name>
    <dbReference type="NCBI Taxonomy" id="1561"/>
    <lineage>
        <taxon>Bacteria</taxon>
        <taxon>Bacillati</taxon>
        <taxon>Bacillota</taxon>
        <taxon>Clostridia</taxon>
        <taxon>Eubacteriales</taxon>
        <taxon>Clostridiaceae</taxon>
        <taxon>Clostridium</taxon>
    </lineage>
</organism>
<keyword evidence="1" id="KW-1133">Transmembrane helix</keyword>
<keyword evidence="1" id="KW-0812">Transmembrane</keyword>
<name>A0A174QXL8_9CLOT</name>
<proteinExistence type="predicted"/>
<gene>
    <name evidence="2" type="ORF">ERS852568_00769</name>
</gene>
<sequence length="74" mass="8409">MVALLSILEIVVIILIIIFFSKALGAFRNIKEDDDKSLKEMNKKGSRYMIVAVVLIPIALIIAFRIMARMFLNI</sequence>
<feature type="transmembrane region" description="Helical" evidence="1">
    <location>
        <begin position="6"/>
        <end position="27"/>
    </location>
</feature>
<dbReference type="Proteomes" id="UP000095563">
    <property type="component" value="Unassembled WGS sequence"/>
</dbReference>
<dbReference type="EMBL" id="CZBO01000001">
    <property type="protein sequence ID" value="CUP77934.1"/>
    <property type="molecule type" value="Genomic_DNA"/>
</dbReference>
<accession>A0A174QXL8</accession>
<reference evidence="2 3" key="1">
    <citation type="submission" date="2015-09" db="EMBL/GenBank/DDBJ databases">
        <authorList>
            <consortium name="Pathogen Informatics"/>
        </authorList>
    </citation>
    <scope>NUCLEOTIDE SEQUENCE [LARGE SCALE GENOMIC DNA]</scope>
    <source>
        <strain evidence="2 3">2789STDY5834956</strain>
    </source>
</reference>
<keyword evidence="1" id="KW-0472">Membrane</keyword>
<evidence type="ECO:0000313" key="2">
    <source>
        <dbReference type="EMBL" id="CUP77934.1"/>
    </source>
</evidence>
<protein>
    <submittedName>
        <fullName evidence="2">Uncharacterized protein</fullName>
    </submittedName>
</protein>
<dbReference type="RefSeq" id="WP_055206781.1">
    <property type="nucleotide sequence ID" value="NZ_CZBO01000001.1"/>
</dbReference>
<feature type="transmembrane region" description="Helical" evidence="1">
    <location>
        <begin position="48"/>
        <end position="68"/>
    </location>
</feature>